<dbReference type="OrthoDB" id="9792792at2"/>
<protein>
    <recommendedName>
        <fullName evidence="2">GTP cyclohydrolase 1 type 2 homolog</fullName>
    </recommendedName>
</protein>
<evidence type="ECO:0000256" key="1">
    <source>
        <dbReference type="ARBA" id="ARBA00006964"/>
    </source>
</evidence>
<sequence>MILNEVLDIINQKYPEYIQYDWDNSGLNIGDEDSEIKKIMLTLEITEKVIDEAIENKVDLIISHHPFLFSKINKINKKDIKGNLIYKLISNSISVYCMHTSYDLAADGLNDYLLKLLGISSDYTLEEVSSNENYQNGETYGLGRVASLEKSMDVREFILELKSKLNIDNVRYVGRLDKNIKTIAIVTGSGADFFEKAKKLDIDLLITGDMKYHQAMDALEMDMNVVDCGHYGTEHIFADSIITFLEDSLEDIEITISKNIVDPFMDL</sequence>
<organism evidence="5 6">
    <name type="scientific">Peptostreptococcus russellii</name>
    <dbReference type="NCBI Taxonomy" id="215200"/>
    <lineage>
        <taxon>Bacteria</taxon>
        <taxon>Bacillati</taxon>
        <taxon>Bacillota</taxon>
        <taxon>Clostridia</taxon>
        <taxon>Peptostreptococcales</taxon>
        <taxon>Peptostreptococcaceae</taxon>
        <taxon>Peptostreptococcus</taxon>
    </lineage>
</organism>
<evidence type="ECO:0000256" key="3">
    <source>
        <dbReference type="ARBA" id="ARBA00022723"/>
    </source>
</evidence>
<feature type="binding site" evidence="4">
    <location>
        <position position="230"/>
    </location>
    <ligand>
        <name>a divalent metal cation</name>
        <dbReference type="ChEBI" id="CHEBI:60240"/>
        <label>1</label>
    </ligand>
</feature>
<proteinExistence type="inferred from homology"/>
<evidence type="ECO:0000256" key="2">
    <source>
        <dbReference type="ARBA" id="ARBA00022112"/>
    </source>
</evidence>
<feature type="binding site" evidence="4">
    <location>
        <position position="65"/>
    </location>
    <ligand>
        <name>a divalent metal cation</name>
        <dbReference type="ChEBI" id="CHEBI:60240"/>
        <label>1</label>
    </ligand>
</feature>
<dbReference type="InterPro" id="IPR002678">
    <property type="entry name" value="DUF34/NIF3"/>
</dbReference>
<name>A0A2P7Q1E9_9FIRM</name>
<feature type="binding site" evidence="4">
    <location>
        <position position="64"/>
    </location>
    <ligand>
        <name>a divalent metal cation</name>
        <dbReference type="ChEBI" id="CHEBI:60240"/>
        <label>2</label>
    </ligand>
</feature>
<dbReference type="GO" id="GO:0046872">
    <property type="term" value="F:metal ion binding"/>
    <property type="evidence" value="ECO:0007669"/>
    <property type="project" value="UniProtKB-KW"/>
</dbReference>
<dbReference type="AlphaFoldDB" id="A0A2P7Q1E9"/>
<dbReference type="FunFam" id="3.40.1390.30:FF:000001">
    <property type="entry name" value="GTP cyclohydrolase 1 type 2"/>
    <property type="match status" value="1"/>
</dbReference>
<comment type="similarity">
    <text evidence="1">Belongs to the GTP cyclohydrolase I type 2/NIF3 family.</text>
</comment>
<dbReference type="PANTHER" id="PTHR13799:SF14">
    <property type="entry name" value="GTP CYCLOHYDROLASE 1 TYPE 2 HOMOLOG"/>
    <property type="match status" value="1"/>
</dbReference>
<comment type="caution">
    <text evidence="5">The sequence shown here is derived from an EMBL/GenBank/DDBJ whole genome shotgun (WGS) entry which is preliminary data.</text>
</comment>
<dbReference type="NCBIfam" id="TIGR00486">
    <property type="entry name" value="YbgI_SA1388"/>
    <property type="match status" value="1"/>
</dbReference>
<keyword evidence="3 4" id="KW-0479">Metal-binding</keyword>
<dbReference type="EMBL" id="JYGE01000003">
    <property type="protein sequence ID" value="PSJ31789.1"/>
    <property type="molecule type" value="Genomic_DNA"/>
</dbReference>
<dbReference type="Gene3D" id="3.40.1390.30">
    <property type="entry name" value="NIF3 (NGG1p interacting factor 3)-like"/>
    <property type="match status" value="2"/>
</dbReference>
<evidence type="ECO:0000313" key="6">
    <source>
        <dbReference type="Proteomes" id="UP000241434"/>
    </source>
</evidence>
<dbReference type="GO" id="GO:0005737">
    <property type="term" value="C:cytoplasm"/>
    <property type="evidence" value="ECO:0007669"/>
    <property type="project" value="TreeGrafter"/>
</dbReference>
<accession>A0A2P7Q1E9</accession>
<dbReference type="Pfam" id="PF01784">
    <property type="entry name" value="DUF34_NIF3"/>
    <property type="match status" value="1"/>
</dbReference>
<dbReference type="PANTHER" id="PTHR13799">
    <property type="entry name" value="NGG1 INTERACTING FACTOR 3"/>
    <property type="match status" value="1"/>
</dbReference>
<dbReference type="SUPFAM" id="SSF102705">
    <property type="entry name" value="NIF3 (NGG1p interacting factor 3)-like"/>
    <property type="match status" value="1"/>
</dbReference>
<gene>
    <name evidence="5" type="ORF">UF10_03990</name>
</gene>
<evidence type="ECO:0000313" key="5">
    <source>
        <dbReference type="EMBL" id="PSJ31789.1"/>
    </source>
</evidence>
<feature type="binding site" evidence="4">
    <location>
        <position position="234"/>
    </location>
    <ligand>
        <name>a divalent metal cation</name>
        <dbReference type="ChEBI" id="CHEBI:60240"/>
        <label>1</label>
    </ligand>
</feature>
<dbReference type="RefSeq" id="WP_106776535.1">
    <property type="nucleotide sequence ID" value="NZ_JYGE01000003.1"/>
</dbReference>
<reference evidence="5" key="1">
    <citation type="thesis" date="2015" institute="Rutgers" country="The State University of New Jersey, 14 College Farm Rd., New Brunswick, NJ, USA">
        <title>Ammonia toxicity in bacteria and its implications for treatment of and resource recovery from highly nitrogenous organic wastes.</title>
        <authorList>
            <person name="Luther A.K."/>
        </authorList>
    </citation>
    <scope>NUCLEOTIDE SEQUENCE</scope>
    <source>
        <strain evidence="5">RT-10B</strain>
    </source>
</reference>
<keyword evidence="6" id="KW-1185">Reference proteome</keyword>
<dbReference type="Proteomes" id="UP000241434">
    <property type="component" value="Unassembled WGS sequence"/>
</dbReference>
<dbReference type="InterPro" id="IPR036069">
    <property type="entry name" value="DUF34/NIF3_sf"/>
</dbReference>
<evidence type="ECO:0000256" key="4">
    <source>
        <dbReference type="PIRSR" id="PIRSR602678-1"/>
    </source>
</evidence>
<feature type="binding site" evidence="4">
    <location>
        <position position="103"/>
    </location>
    <ligand>
        <name>a divalent metal cation</name>
        <dbReference type="ChEBI" id="CHEBI:60240"/>
        <label>1</label>
    </ligand>
</feature>